<name>A0ABN6FBE9_9BACT</name>
<dbReference type="PIRSF" id="PIRSF002849">
    <property type="entry name" value="AAA_ATPase_chaperone_MoxR_prd"/>
    <property type="match status" value="1"/>
</dbReference>
<dbReference type="InterPro" id="IPR050764">
    <property type="entry name" value="CbbQ/NirQ/NorQ/GpvN"/>
</dbReference>
<organism evidence="2 3">
    <name type="scientific">Desulfoluna limicola</name>
    <dbReference type="NCBI Taxonomy" id="2810562"/>
    <lineage>
        <taxon>Bacteria</taxon>
        <taxon>Pseudomonadati</taxon>
        <taxon>Thermodesulfobacteriota</taxon>
        <taxon>Desulfobacteria</taxon>
        <taxon>Desulfobacterales</taxon>
        <taxon>Desulfolunaceae</taxon>
        <taxon>Desulfoluna</taxon>
    </lineage>
</organism>
<evidence type="ECO:0000313" key="2">
    <source>
        <dbReference type="EMBL" id="BCS99111.1"/>
    </source>
</evidence>
<keyword evidence="3" id="KW-1185">Reference proteome</keyword>
<dbReference type="InterPro" id="IPR041628">
    <property type="entry name" value="ChlI/MoxR_AAA_lid"/>
</dbReference>
<evidence type="ECO:0000313" key="3">
    <source>
        <dbReference type="Proteomes" id="UP001320148"/>
    </source>
</evidence>
<dbReference type="Proteomes" id="UP001320148">
    <property type="component" value="Chromosome"/>
</dbReference>
<dbReference type="PANTHER" id="PTHR42759:SF5">
    <property type="entry name" value="METHANOL DEHYDROGENASE REGULATOR"/>
    <property type="match status" value="1"/>
</dbReference>
<dbReference type="SUPFAM" id="SSF52540">
    <property type="entry name" value="P-loop containing nucleoside triphosphate hydrolases"/>
    <property type="match status" value="1"/>
</dbReference>
<dbReference type="Pfam" id="PF07726">
    <property type="entry name" value="AAA_3"/>
    <property type="match status" value="1"/>
</dbReference>
<dbReference type="SMART" id="SM00382">
    <property type="entry name" value="AAA"/>
    <property type="match status" value="1"/>
</dbReference>
<dbReference type="Pfam" id="PF17863">
    <property type="entry name" value="AAA_lid_2"/>
    <property type="match status" value="1"/>
</dbReference>
<reference evidence="2 3" key="1">
    <citation type="submission" date="2021-02" db="EMBL/GenBank/DDBJ databases">
        <title>Complete genome of Desulfoluna sp. strain ASN36.</title>
        <authorList>
            <person name="Takahashi A."/>
            <person name="Kojima H."/>
            <person name="Fukui M."/>
        </authorList>
    </citation>
    <scope>NUCLEOTIDE SEQUENCE [LARGE SCALE GENOMIC DNA]</scope>
    <source>
        <strain evidence="2 3">ASN36</strain>
    </source>
</reference>
<dbReference type="CDD" id="cd00009">
    <property type="entry name" value="AAA"/>
    <property type="match status" value="1"/>
</dbReference>
<dbReference type="InterPro" id="IPR011703">
    <property type="entry name" value="ATPase_AAA-3"/>
</dbReference>
<dbReference type="Gene3D" id="1.10.8.80">
    <property type="entry name" value="Magnesium chelatase subunit I, C-Terminal domain"/>
    <property type="match status" value="1"/>
</dbReference>
<dbReference type="Gene3D" id="3.40.50.300">
    <property type="entry name" value="P-loop containing nucleotide triphosphate hydrolases"/>
    <property type="match status" value="1"/>
</dbReference>
<protein>
    <recommendedName>
        <fullName evidence="1">AAA+ ATPase domain-containing protein</fullName>
    </recommendedName>
</protein>
<proteinExistence type="predicted"/>
<evidence type="ECO:0000259" key="1">
    <source>
        <dbReference type="SMART" id="SM00382"/>
    </source>
</evidence>
<dbReference type="RefSeq" id="WP_236890466.1">
    <property type="nucleotide sequence ID" value="NZ_AP024488.1"/>
</dbReference>
<gene>
    <name evidence="2" type="ORF">DSLASN_47430</name>
</gene>
<feature type="domain" description="AAA+ ATPase" evidence="1">
    <location>
        <begin position="32"/>
        <end position="173"/>
    </location>
</feature>
<dbReference type="EMBL" id="AP024488">
    <property type="protein sequence ID" value="BCS99111.1"/>
    <property type="molecule type" value="Genomic_DNA"/>
</dbReference>
<dbReference type="InterPro" id="IPR027417">
    <property type="entry name" value="P-loop_NTPase"/>
</dbReference>
<accession>A0ABN6FBE9</accession>
<dbReference type="InterPro" id="IPR003593">
    <property type="entry name" value="AAA+_ATPase"/>
</dbReference>
<dbReference type="PANTHER" id="PTHR42759">
    <property type="entry name" value="MOXR FAMILY PROTEIN"/>
    <property type="match status" value="1"/>
</dbReference>
<sequence>MKKAFDDIIGTISQVVFGKTHEVKLAITCLFAGGHLLIEDRPGIGKTTLAKALSRCLGLEFTRVQYTSDMLPGDLLGVSIYEQQSGSFVFHKGPVFTQVLLADEINRATPKTQSALLEAMEEWQVTVEGKSYPLEKPFFVIATQNPLEQSGTYPLPESQLDRFLLRISVGYPDRKAERELLEKGDRKPVIENIKSVLDTERVMAIRNEIAKVHVSGAFFDYVQDVLEFTRNSIHFTHGLSPRAGLAILHTTRSWACLHGRDHVIPEDLQAVFPYIAGHRLQSRDTRAEYSFQQLRDLLMEVPVP</sequence>